<keyword evidence="4" id="KW-1185">Reference proteome</keyword>
<organism evidence="3 4">
    <name type="scientific">Mucilaginibacter paludis DSM 18603</name>
    <dbReference type="NCBI Taxonomy" id="714943"/>
    <lineage>
        <taxon>Bacteria</taxon>
        <taxon>Pseudomonadati</taxon>
        <taxon>Bacteroidota</taxon>
        <taxon>Sphingobacteriia</taxon>
        <taxon>Sphingobacteriales</taxon>
        <taxon>Sphingobacteriaceae</taxon>
        <taxon>Mucilaginibacter</taxon>
    </lineage>
</organism>
<feature type="domain" description="DUF4395" evidence="2">
    <location>
        <begin position="14"/>
        <end position="142"/>
    </location>
</feature>
<dbReference type="Pfam" id="PF14340">
    <property type="entry name" value="DUF4395"/>
    <property type="match status" value="1"/>
</dbReference>
<dbReference type="STRING" id="714943.Mucpa_4500"/>
<dbReference type="Proteomes" id="UP000002774">
    <property type="component" value="Chromosome"/>
</dbReference>
<evidence type="ECO:0000256" key="1">
    <source>
        <dbReference type="SAM" id="Phobius"/>
    </source>
</evidence>
<dbReference type="InterPro" id="IPR025508">
    <property type="entry name" value="DUF4395"/>
</dbReference>
<dbReference type="OrthoDB" id="1261922at2"/>
<dbReference type="eggNOG" id="ENOG5032J0V">
    <property type="taxonomic scope" value="Bacteria"/>
</dbReference>
<name>H1Y547_9SPHI</name>
<sequence length="153" mass="16893">MNNDISCPVDFVLINENRVRLVASFVLLSGVAYIISGLSIIIIFLVIDFLLRSFNMGRYSLLAIIAGVLINWFKIKNKPVDQAPKRFAARIGLAFTSTIILLHLFQFGTGALALTIILCLFAALESFVGFCAGCHAYSIYHKLARKFSSSSQL</sequence>
<accession>H1Y547</accession>
<keyword evidence="1" id="KW-0812">Transmembrane</keyword>
<feature type="transmembrane region" description="Helical" evidence="1">
    <location>
        <begin position="59"/>
        <end position="75"/>
    </location>
</feature>
<dbReference type="AlphaFoldDB" id="H1Y547"/>
<dbReference type="RefSeq" id="WP_008509459.1">
    <property type="nucleotide sequence ID" value="NZ_CM001403.1"/>
</dbReference>
<evidence type="ECO:0000313" key="3">
    <source>
        <dbReference type="EMBL" id="EHQ28590.1"/>
    </source>
</evidence>
<gene>
    <name evidence="3" type="ORF">Mucpa_4500</name>
</gene>
<dbReference type="EMBL" id="CM001403">
    <property type="protein sequence ID" value="EHQ28590.1"/>
    <property type="molecule type" value="Genomic_DNA"/>
</dbReference>
<feature type="transmembrane region" description="Helical" evidence="1">
    <location>
        <begin position="111"/>
        <end position="140"/>
    </location>
</feature>
<evidence type="ECO:0000259" key="2">
    <source>
        <dbReference type="Pfam" id="PF14340"/>
    </source>
</evidence>
<protein>
    <submittedName>
        <fullName evidence="3">Cdp-alcohol phosphatidyltransferase</fullName>
    </submittedName>
</protein>
<keyword evidence="1" id="KW-1133">Transmembrane helix</keyword>
<dbReference type="GO" id="GO:0016740">
    <property type="term" value="F:transferase activity"/>
    <property type="evidence" value="ECO:0007669"/>
    <property type="project" value="UniProtKB-KW"/>
</dbReference>
<dbReference type="HOGENOM" id="CLU_115719_2_0_10"/>
<evidence type="ECO:0000313" key="4">
    <source>
        <dbReference type="Proteomes" id="UP000002774"/>
    </source>
</evidence>
<feature type="transmembrane region" description="Helical" evidence="1">
    <location>
        <begin position="21"/>
        <end position="47"/>
    </location>
</feature>
<keyword evidence="1" id="KW-0472">Membrane</keyword>
<reference evidence="3" key="1">
    <citation type="submission" date="2011-09" db="EMBL/GenBank/DDBJ databases">
        <title>The permanent draft genome of Mucilaginibacter paludis DSM 18603.</title>
        <authorList>
            <consortium name="US DOE Joint Genome Institute (JGI-PGF)"/>
            <person name="Lucas S."/>
            <person name="Han J."/>
            <person name="Lapidus A."/>
            <person name="Bruce D."/>
            <person name="Goodwin L."/>
            <person name="Pitluck S."/>
            <person name="Peters L."/>
            <person name="Kyrpides N."/>
            <person name="Mavromatis K."/>
            <person name="Ivanova N."/>
            <person name="Mikhailova N."/>
            <person name="Held B."/>
            <person name="Detter J.C."/>
            <person name="Tapia R."/>
            <person name="Han C."/>
            <person name="Land M."/>
            <person name="Hauser L."/>
            <person name="Markowitz V."/>
            <person name="Cheng J.-F."/>
            <person name="Hugenholtz P."/>
            <person name="Woyke T."/>
            <person name="Wu D."/>
            <person name="Tindall B."/>
            <person name="Brambilla E."/>
            <person name="Klenk H.-P."/>
            <person name="Eisen J.A."/>
        </authorList>
    </citation>
    <scope>NUCLEOTIDE SEQUENCE [LARGE SCALE GENOMIC DNA]</scope>
    <source>
        <strain evidence="3">DSM 18603</strain>
    </source>
</reference>
<feature type="transmembrane region" description="Helical" evidence="1">
    <location>
        <begin position="87"/>
        <end position="105"/>
    </location>
</feature>
<proteinExistence type="predicted"/>